<reference evidence="1" key="4">
    <citation type="submission" date="2019-03" db="UniProtKB">
        <authorList>
            <consortium name="EnsemblPlants"/>
        </authorList>
    </citation>
    <scope>IDENTIFICATION</scope>
</reference>
<dbReference type="EnsemblPlants" id="AET3Gv20196100.1">
    <property type="protein sequence ID" value="AET3Gv20196100.1"/>
    <property type="gene ID" value="AET3Gv20196100"/>
</dbReference>
<dbReference type="Gramene" id="AET3Gv20196100.1">
    <property type="protein sequence ID" value="AET3Gv20196100.1"/>
    <property type="gene ID" value="AET3Gv20196100"/>
</dbReference>
<reference evidence="1" key="5">
    <citation type="journal article" date="2021" name="G3 (Bethesda)">
        <title>Aegilops tauschii genome assembly Aet v5.0 features greater sequence contiguity and improved annotation.</title>
        <authorList>
            <person name="Wang L."/>
            <person name="Zhu T."/>
            <person name="Rodriguez J.C."/>
            <person name="Deal K.R."/>
            <person name="Dubcovsky J."/>
            <person name="McGuire P.E."/>
            <person name="Lux T."/>
            <person name="Spannagl M."/>
            <person name="Mayer K.F.X."/>
            <person name="Baldrich P."/>
            <person name="Meyers B.C."/>
            <person name="Huo N."/>
            <person name="Gu Y.Q."/>
            <person name="Zhou H."/>
            <person name="Devos K.M."/>
            <person name="Bennetzen J.L."/>
            <person name="Unver T."/>
            <person name="Budak H."/>
            <person name="Gulick P.J."/>
            <person name="Galiba G."/>
            <person name="Kalapos B."/>
            <person name="Nelson D.R."/>
            <person name="Li P."/>
            <person name="You F.M."/>
            <person name="Luo M.C."/>
            <person name="Dvorak J."/>
        </authorList>
    </citation>
    <scope>NUCLEOTIDE SEQUENCE [LARGE SCALE GENOMIC DNA]</scope>
    <source>
        <strain evidence="1">cv. AL8/78</strain>
    </source>
</reference>
<organism evidence="1 2">
    <name type="scientific">Aegilops tauschii subsp. strangulata</name>
    <name type="common">Goatgrass</name>
    <dbReference type="NCBI Taxonomy" id="200361"/>
    <lineage>
        <taxon>Eukaryota</taxon>
        <taxon>Viridiplantae</taxon>
        <taxon>Streptophyta</taxon>
        <taxon>Embryophyta</taxon>
        <taxon>Tracheophyta</taxon>
        <taxon>Spermatophyta</taxon>
        <taxon>Magnoliopsida</taxon>
        <taxon>Liliopsida</taxon>
        <taxon>Poales</taxon>
        <taxon>Poaceae</taxon>
        <taxon>BOP clade</taxon>
        <taxon>Pooideae</taxon>
        <taxon>Triticodae</taxon>
        <taxon>Triticeae</taxon>
        <taxon>Triticinae</taxon>
        <taxon>Aegilops</taxon>
    </lineage>
</organism>
<reference evidence="1" key="3">
    <citation type="journal article" date="2017" name="Nature">
        <title>Genome sequence of the progenitor of the wheat D genome Aegilops tauschii.</title>
        <authorList>
            <person name="Luo M.C."/>
            <person name="Gu Y.Q."/>
            <person name="Puiu D."/>
            <person name="Wang H."/>
            <person name="Twardziok S.O."/>
            <person name="Deal K.R."/>
            <person name="Huo N."/>
            <person name="Zhu T."/>
            <person name="Wang L."/>
            <person name="Wang Y."/>
            <person name="McGuire P.E."/>
            <person name="Liu S."/>
            <person name="Long H."/>
            <person name="Ramasamy R.K."/>
            <person name="Rodriguez J.C."/>
            <person name="Van S.L."/>
            <person name="Yuan L."/>
            <person name="Wang Z."/>
            <person name="Xia Z."/>
            <person name="Xiao L."/>
            <person name="Anderson O.D."/>
            <person name="Ouyang S."/>
            <person name="Liang Y."/>
            <person name="Zimin A.V."/>
            <person name="Pertea G."/>
            <person name="Qi P."/>
            <person name="Bennetzen J.L."/>
            <person name="Dai X."/>
            <person name="Dawson M.W."/>
            <person name="Muller H.G."/>
            <person name="Kugler K."/>
            <person name="Rivarola-Duarte L."/>
            <person name="Spannagl M."/>
            <person name="Mayer K.F.X."/>
            <person name="Lu F.H."/>
            <person name="Bevan M.W."/>
            <person name="Leroy P."/>
            <person name="Li P."/>
            <person name="You F.M."/>
            <person name="Sun Q."/>
            <person name="Liu Z."/>
            <person name="Lyons E."/>
            <person name="Wicker T."/>
            <person name="Salzberg S.L."/>
            <person name="Devos K.M."/>
            <person name="Dvorak J."/>
        </authorList>
    </citation>
    <scope>NUCLEOTIDE SEQUENCE [LARGE SCALE GENOMIC DNA]</scope>
    <source>
        <strain evidence="1">cv. AL8/78</strain>
    </source>
</reference>
<dbReference type="AlphaFoldDB" id="A0A453E273"/>
<proteinExistence type="predicted"/>
<dbReference type="Proteomes" id="UP000015105">
    <property type="component" value="Chromosome 3D"/>
</dbReference>
<name>A0A453E273_AEGTS</name>
<evidence type="ECO:0000313" key="1">
    <source>
        <dbReference type="EnsemblPlants" id="AET3Gv20196100.1"/>
    </source>
</evidence>
<protein>
    <submittedName>
        <fullName evidence="1">Uncharacterized protein</fullName>
    </submittedName>
</protein>
<accession>A0A453E273</accession>
<reference evidence="2" key="1">
    <citation type="journal article" date="2014" name="Science">
        <title>Ancient hybridizations among the ancestral genomes of bread wheat.</title>
        <authorList>
            <consortium name="International Wheat Genome Sequencing Consortium,"/>
            <person name="Marcussen T."/>
            <person name="Sandve S.R."/>
            <person name="Heier L."/>
            <person name="Spannagl M."/>
            <person name="Pfeifer M."/>
            <person name="Jakobsen K.S."/>
            <person name="Wulff B.B."/>
            <person name="Steuernagel B."/>
            <person name="Mayer K.F."/>
            <person name="Olsen O.A."/>
        </authorList>
    </citation>
    <scope>NUCLEOTIDE SEQUENCE [LARGE SCALE GENOMIC DNA]</scope>
    <source>
        <strain evidence="2">cv. AL8/78</strain>
    </source>
</reference>
<reference evidence="2" key="2">
    <citation type="journal article" date="2017" name="Nat. Plants">
        <title>The Aegilops tauschii genome reveals multiple impacts of transposons.</title>
        <authorList>
            <person name="Zhao G."/>
            <person name="Zou C."/>
            <person name="Li K."/>
            <person name="Wang K."/>
            <person name="Li T."/>
            <person name="Gao L."/>
            <person name="Zhang X."/>
            <person name="Wang H."/>
            <person name="Yang Z."/>
            <person name="Liu X."/>
            <person name="Jiang W."/>
            <person name="Mao L."/>
            <person name="Kong X."/>
            <person name="Jiao Y."/>
            <person name="Jia J."/>
        </authorList>
    </citation>
    <scope>NUCLEOTIDE SEQUENCE [LARGE SCALE GENOMIC DNA]</scope>
    <source>
        <strain evidence="2">cv. AL8/78</strain>
    </source>
</reference>
<keyword evidence="2" id="KW-1185">Reference proteome</keyword>
<sequence length="32" mass="3885">MFELICDFAFSRASFSKYYLYEPIWSSLRNSI</sequence>
<evidence type="ECO:0000313" key="2">
    <source>
        <dbReference type="Proteomes" id="UP000015105"/>
    </source>
</evidence>